<proteinExistence type="predicted"/>
<dbReference type="AlphaFoldDB" id="A0A5B7E4M3"/>
<dbReference type="EMBL" id="VSRR010001895">
    <property type="protein sequence ID" value="MPC28335.1"/>
    <property type="molecule type" value="Genomic_DNA"/>
</dbReference>
<keyword evidence="3" id="KW-1185">Reference proteome</keyword>
<dbReference type="Proteomes" id="UP000324222">
    <property type="component" value="Unassembled WGS sequence"/>
</dbReference>
<reference evidence="2 3" key="1">
    <citation type="submission" date="2019-05" db="EMBL/GenBank/DDBJ databases">
        <title>Another draft genome of Portunus trituberculatus and its Hox gene families provides insights of decapod evolution.</title>
        <authorList>
            <person name="Jeong J.-H."/>
            <person name="Song I."/>
            <person name="Kim S."/>
            <person name="Choi T."/>
            <person name="Kim D."/>
            <person name="Ryu S."/>
            <person name="Kim W."/>
        </authorList>
    </citation>
    <scope>NUCLEOTIDE SEQUENCE [LARGE SCALE GENOMIC DNA]</scope>
    <source>
        <tissue evidence="2">Muscle</tissue>
    </source>
</reference>
<feature type="region of interest" description="Disordered" evidence="1">
    <location>
        <begin position="1"/>
        <end position="61"/>
    </location>
</feature>
<protein>
    <submittedName>
        <fullName evidence="2">Uncharacterized protein</fullName>
    </submittedName>
</protein>
<feature type="compositionally biased region" description="Basic and acidic residues" evidence="1">
    <location>
        <begin position="35"/>
        <end position="50"/>
    </location>
</feature>
<organism evidence="2 3">
    <name type="scientific">Portunus trituberculatus</name>
    <name type="common">Swimming crab</name>
    <name type="synonym">Neptunus trituberculatus</name>
    <dbReference type="NCBI Taxonomy" id="210409"/>
    <lineage>
        <taxon>Eukaryota</taxon>
        <taxon>Metazoa</taxon>
        <taxon>Ecdysozoa</taxon>
        <taxon>Arthropoda</taxon>
        <taxon>Crustacea</taxon>
        <taxon>Multicrustacea</taxon>
        <taxon>Malacostraca</taxon>
        <taxon>Eumalacostraca</taxon>
        <taxon>Eucarida</taxon>
        <taxon>Decapoda</taxon>
        <taxon>Pleocyemata</taxon>
        <taxon>Brachyura</taxon>
        <taxon>Eubrachyura</taxon>
        <taxon>Portunoidea</taxon>
        <taxon>Portunidae</taxon>
        <taxon>Portuninae</taxon>
        <taxon>Portunus</taxon>
    </lineage>
</organism>
<sequence length="61" mass="6620">MSGIRFLHGGGRGERRALLGRSTPVNRDPAATDSGGRRGVEWWSEARRQAASDPSRPEQCG</sequence>
<evidence type="ECO:0000256" key="1">
    <source>
        <dbReference type="SAM" id="MobiDB-lite"/>
    </source>
</evidence>
<evidence type="ECO:0000313" key="3">
    <source>
        <dbReference type="Proteomes" id="UP000324222"/>
    </source>
</evidence>
<gene>
    <name evidence="2" type="ORF">E2C01_021536</name>
</gene>
<accession>A0A5B7E4M3</accession>
<evidence type="ECO:0000313" key="2">
    <source>
        <dbReference type="EMBL" id="MPC28335.1"/>
    </source>
</evidence>
<comment type="caution">
    <text evidence="2">The sequence shown here is derived from an EMBL/GenBank/DDBJ whole genome shotgun (WGS) entry which is preliminary data.</text>
</comment>
<name>A0A5B7E4M3_PORTR</name>